<evidence type="ECO:0000256" key="2">
    <source>
        <dbReference type="ARBA" id="ARBA00022723"/>
    </source>
</evidence>
<feature type="compositionally biased region" description="Low complexity" evidence="12">
    <location>
        <begin position="133"/>
        <end position="148"/>
    </location>
</feature>
<dbReference type="PANTHER" id="PTHR24208">
    <property type="entry name" value="LIM/HOMEOBOX PROTEIN LHX"/>
    <property type="match status" value="1"/>
</dbReference>
<dbReference type="PANTHER" id="PTHR24208:SF127">
    <property type="entry name" value="LIM_HOMEOBOX PROTEIN AWH"/>
    <property type="match status" value="1"/>
</dbReference>
<dbReference type="InterPro" id="IPR050453">
    <property type="entry name" value="LIM_Homeobox_TF"/>
</dbReference>
<evidence type="ECO:0000313" key="16">
    <source>
        <dbReference type="WBParaSite" id="mrna-Wban_02455"/>
    </source>
</evidence>
<evidence type="ECO:0000259" key="14">
    <source>
        <dbReference type="PROSITE" id="PS50071"/>
    </source>
</evidence>
<dbReference type="PROSITE" id="PS50071">
    <property type="entry name" value="HOMEOBOX_2"/>
    <property type="match status" value="1"/>
</dbReference>
<evidence type="ECO:0000256" key="8">
    <source>
        <dbReference type="ARBA" id="ARBA00023242"/>
    </source>
</evidence>
<keyword evidence="8 9" id="KW-0539">Nucleus</keyword>
<dbReference type="GO" id="GO:0045664">
    <property type="term" value="P:regulation of neuron differentiation"/>
    <property type="evidence" value="ECO:0007669"/>
    <property type="project" value="UniProtKB-ARBA"/>
</dbReference>
<dbReference type="Gene3D" id="2.10.110.10">
    <property type="entry name" value="Cysteine Rich Protein"/>
    <property type="match status" value="2"/>
</dbReference>
<dbReference type="PROSITE" id="PS00478">
    <property type="entry name" value="LIM_DOMAIN_1"/>
    <property type="match status" value="1"/>
</dbReference>
<feature type="domain" description="LIM zinc-binding" evidence="13">
    <location>
        <begin position="290"/>
        <end position="351"/>
    </location>
</feature>
<dbReference type="CDD" id="cd00086">
    <property type="entry name" value="homeodomain"/>
    <property type="match status" value="1"/>
</dbReference>
<reference evidence="15" key="2">
    <citation type="journal article" date="2016" name="Mol. Ecol.">
        <title>Population genomics of the filarial nematode parasite Wuchereria bancrofti from mosquitoes.</title>
        <authorList>
            <person name="Small S.T."/>
            <person name="Reimer L.J."/>
            <person name="Tisch D.J."/>
            <person name="King C.L."/>
            <person name="Christensen B.M."/>
            <person name="Siba P.M."/>
            <person name="Kazura J.W."/>
            <person name="Serre D."/>
            <person name="Zimmerman P.A."/>
        </authorList>
    </citation>
    <scope>NUCLEOTIDE SEQUENCE</scope>
    <source>
        <strain evidence="15">pt0022</strain>
    </source>
</reference>
<dbReference type="WBParaSite" id="mrna-Wban_02455">
    <property type="protein sequence ID" value="mrna-Wban_02455"/>
    <property type="gene ID" value="Wban_02455"/>
</dbReference>
<evidence type="ECO:0000313" key="15">
    <source>
        <dbReference type="Proteomes" id="UP000093561"/>
    </source>
</evidence>
<keyword evidence="7 9" id="KW-0371">Homeobox</keyword>
<dbReference type="GO" id="GO:0030182">
    <property type="term" value="P:neuron differentiation"/>
    <property type="evidence" value="ECO:0007669"/>
    <property type="project" value="TreeGrafter"/>
</dbReference>
<name>A0AAF5PLJ6_WUCBA</name>
<dbReference type="Pfam" id="PF00412">
    <property type="entry name" value="LIM"/>
    <property type="match status" value="2"/>
</dbReference>
<reference evidence="16" key="3">
    <citation type="submission" date="2024-02" db="UniProtKB">
        <authorList>
            <consortium name="WormBaseParasite"/>
        </authorList>
    </citation>
    <scope>IDENTIFICATION</scope>
    <source>
        <strain evidence="16">pt0022</strain>
    </source>
</reference>
<dbReference type="CDD" id="cd08368">
    <property type="entry name" value="LIM"/>
    <property type="match status" value="1"/>
</dbReference>
<evidence type="ECO:0000256" key="1">
    <source>
        <dbReference type="ARBA" id="ARBA00004123"/>
    </source>
</evidence>
<evidence type="ECO:0000256" key="3">
    <source>
        <dbReference type="ARBA" id="ARBA00022737"/>
    </source>
</evidence>
<evidence type="ECO:0000256" key="7">
    <source>
        <dbReference type="ARBA" id="ARBA00023155"/>
    </source>
</evidence>
<keyword evidence="3" id="KW-0677">Repeat</keyword>
<reference evidence="15" key="1">
    <citation type="submission" date="2015-03" db="EMBL/GenBank/DDBJ databases">
        <title>Wuchereria bancrofti Genome Sequencing Papua New Guinea Strain.</title>
        <authorList>
            <person name="Small S.T."/>
            <person name="Serre D."/>
            <person name="Zimmerman P.A."/>
        </authorList>
    </citation>
    <scope>NUCLEOTIDE SEQUENCE [LARGE SCALE GENOMIC DNA]</scope>
    <source>
        <strain evidence="15">pt0022</strain>
    </source>
</reference>
<evidence type="ECO:0000259" key="13">
    <source>
        <dbReference type="PROSITE" id="PS50023"/>
    </source>
</evidence>
<dbReference type="SUPFAM" id="SSF46689">
    <property type="entry name" value="Homeodomain-like"/>
    <property type="match status" value="1"/>
</dbReference>
<evidence type="ECO:0000256" key="11">
    <source>
        <dbReference type="RuleBase" id="RU000682"/>
    </source>
</evidence>
<dbReference type="FunFam" id="1.10.10.60:FF:000027">
    <property type="entry name" value="LIM/homeobox protein Lhx9"/>
    <property type="match status" value="1"/>
</dbReference>
<dbReference type="InterPro" id="IPR009057">
    <property type="entry name" value="Homeodomain-like_sf"/>
</dbReference>
<dbReference type="CDD" id="cd09379">
    <property type="entry name" value="LIM2_AWH"/>
    <property type="match status" value="1"/>
</dbReference>
<dbReference type="Pfam" id="PF00046">
    <property type="entry name" value="Homeodomain"/>
    <property type="match status" value="1"/>
</dbReference>
<dbReference type="SUPFAM" id="SSF57716">
    <property type="entry name" value="Glucocorticoid receptor-like (DNA-binding domain)"/>
    <property type="match status" value="2"/>
</dbReference>
<evidence type="ECO:0000256" key="6">
    <source>
        <dbReference type="ARBA" id="ARBA00023125"/>
    </source>
</evidence>
<feature type="region of interest" description="Disordered" evidence="12">
    <location>
        <begin position="128"/>
        <end position="151"/>
    </location>
</feature>
<keyword evidence="6 9" id="KW-0238">DNA-binding</keyword>
<proteinExistence type="predicted"/>
<feature type="compositionally biased region" description="Basic residues" evidence="12">
    <location>
        <begin position="415"/>
        <end position="425"/>
    </location>
</feature>
<dbReference type="SMART" id="SM00389">
    <property type="entry name" value="HOX"/>
    <property type="match status" value="1"/>
</dbReference>
<feature type="domain" description="Homeobox" evidence="14">
    <location>
        <begin position="358"/>
        <end position="418"/>
    </location>
</feature>
<keyword evidence="4 10" id="KW-0862">Zinc</keyword>
<feature type="domain" description="LIM zinc-binding" evidence="13">
    <location>
        <begin position="228"/>
        <end position="289"/>
    </location>
</feature>
<protein>
    <submittedName>
        <fullName evidence="16">Homeobox domain-containing protein</fullName>
    </submittedName>
</protein>
<feature type="region of interest" description="Disordered" evidence="12">
    <location>
        <begin position="415"/>
        <end position="452"/>
    </location>
</feature>
<dbReference type="GO" id="GO:0000981">
    <property type="term" value="F:DNA-binding transcription factor activity, RNA polymerase II-specific"/>
    <property type="evidence" value="ECO:0007669"/>
    <property type="project" value="TreeGrafter"/>
</dbReference>
<keyword evidence="5 10" id="KW-0440">LIM domain</keyword>
<dbReference type="PROSITE" id="PS50023">
    <property type="entry name" value="LIM_DOMAIN_2"/>
    <property type="match status" value="2"/>
</dbReference>
<dbReference type="SMART" id="SM00132">
    <property type="entry name" value="LIM"/>
    <property type="match status" value="2"/>
</dbReference>
<accession>A0AAF5PLJ6</accession>
<feature type="DNA-binding region" description="Homeobox" evidence="9">
    <location>
        <begin position="360"/>
        <end position="419"/>
    </location>
</feature>
<dbReference type="GO" id="GO:0000977">
    <property type="term" value="F:RNA polymerase II transcription regulatory region sequence-specific DNA binding"/>
    <property type="evidence" value="ECO:0007669"/>
    <property type="project" value="UniProtKB-ARBA"/>
</dbReference>
<dbReference type="Gene3D" id="1.10.10.60">
    <property type="entry name" value="Homeodomain-like"/>
    <property type="match status" value="1"/>
</dbReference>
<dbReference type="Proteomes" id="UP000093561">
    <property type="component" value="Unassembled WGS sequence"/>
</dbReference>
<comment type="subcellular location">
    <subcellularLocation>
        <location evidence="1 9 11">Nucleus</location>
    </subcellularLocation>
</comment>
<dbReference type="InterPro" id="IPR001356">
    <property type="entry name" value="HD"/>
</dbReference>
<evidence type="ECO:0000256" key="4">
    <source>
        <dbReference type="ARBA" id="ARBA00022833"/>
    </source>
</evidence>
<dbReference type="AlphaFoldDB" id="A0AAF5PLJ6"/>
<keyword evidence="2 10" id="KW-0479">Metal-binding</keyword>
<feature type="compositionally biased region" description="Polar residues" evidence="12">
    <location>
        <begin position="426"/>
        <end position="447"/>
    </location>
</feature>
<evidence type="ECO:0000256" key="12">
    <source>
        <dbReference type="SAM" id="MobiDB-lite"/>
    </source>
</evidence>
<dbReference type="GO" id="GO:0046872">
    <property type="term" value="F:metal ion binding"/>
    <property type="evidence" value="ECO:0007669"/>
    <property type="project" value="UniProtKB-KW"/>
</dbReference>
<organism evidence="15 16">
    <name type="scientific">Wuchereria bancrofti</name>
    <dbReference type="NCBI Taxonomy" id="6293"/>
    <lineage>
        <taxon>Eukaryota</taxon>
        <taxon>Metazoa</taxon>
        <taxon>Ecdysozoa</taxon>
        <taxon>Nematoda</taxon>
        <taxon>Chromadorea</taxon>
        <taxon>Rhabditida</taxon>
        <taxon>Spirurina</taxon>
        <taxon>Spiruromorpha</taxon>
        <taxon>Filarioidea</taxon>
        <taxon>Onchocercidae</taxon>
        <taxon>Wuchereria</taxon>
    </lineage>
</organism>
<evidence type="ECO:0000256" key="9">
    <source>
        <dbReference type="PROSITE-ProRule" id="PRU00108"/>
    </source>
</evidence>
<evidence type="ECO:0000256" key="5">
    <source>
        <dbReference type="ARBA" id="ARBA00023038"/>
    </source>
</evidence>
<dbReference type="GO" id="GO:0005634">
    <property type="term" value="C:nucleus"/>
    <property type="evidence" value="ECO:0007669"/>
    <property type="project" value="UniProtKB-SubCell"/>
</dbReference>
<evidence type="ECO:0000256" key="10">
    <source>
        <dbReference type="PROSITE-ProRule" id="PRU00125"/>
    </source>
</evidence>
<dbReference type="GO" id="GO:0045944">
    <property type="term" value="P:positive regulation of transcription by RNA polymerase II"/>
    <property type="evidence" value="ECO:0007669"/>
    <property type="project" value="UniProtKB-ARBA"/>
</dbReference>
<sequence>MEIHHRLYEKSINYNTATIAAATAAAAANNLVPILCDTNDTSGISENSHFGASTSSLINNTDAFVSLNRTTLNINEFPGYSNSSTGLLNHSIKSDLSLDLSTTIATQAVALTTETTSSEIKNDLTANNHHHCQQQQQQQHQQQQQRQQSEQTLTLQNAENNICAIVGTIALQTDQSNTTMIITTDRSRNSSSGNDGANVSSNNSNCNCAITTVNEPNFSHRISKFEVEICSSCSEFILDRTLLTVNSRFWHINCLKCSQCSILLEQYSSCFVKDNNFFCIQCYNRRFGTKCSSCQRLIHATDWVRRARNFVYHLACFACDQCKRQLSTGEEFALQDCRLLCKQHYMELIEGECGQQKAKAKRVRTTFAEEQLAVLQTHFQIDSNPDGADLERIATMTGLSKRVTQVWFQNSRARQKKYQGSKKNRTSLSNSGRSSTDLCSTPKSPSGDSIDGMIFPTSVLTSVEDAMVATEQRIIPSGSA</sequence>
<dbReference type="InterPro" id="IPR001781">
    <property type="entry name" value="Znf_LIM"/>
</dbReference>